<evidence type="ECO:0000256" key="3">
    <source>
        <dbReference type="PIRSR" id="PIRSR620019-2"/>
    </source>
</evidence>
<dbReference type="Proteomes" id="UP000619457">
    <property type="component" value="Unassembled WGS sequence"/>
</dbReference>
<evidence type="ECO:0000259" key="4">
    <source>
        <dbReference type="Pfam" id="PF17836"/>
    </source>
</evidence>
<dbReference type="SUPFAM" id="SSF51161">
    <property type="entry name" value="Trimeric LpxA-like enzymes"/>
    <property type="match status" value="1"/>
</dbReference>
<feature type="active site" description="Proton acceptor" evidence="2">
    <location>
        <position position="127"/>
    </location>
</feature>
<evidence type="ECO:0000256" key="2">
    <source>
        <dbReference type="PIRSR" id="PIRSR620019-1"/>
    </source>
</evidence>
<feature type="binding site" evidence="3">
    <location>
        <position position="61"/>
    </location>
    <ligand>
        <name>substrate</name>
    </ligand>
</feature>
<feature type="binding site" evidence="3">
    <location>
        <begin position="7"/>
        <end position="9"/>
    </location>
    <ligand>
        <name>substrate</name>
    </ligand>
</feature>
<dbReference type="InterPro" id="IPR050179">
    <property type="entry name" value="Trans_hexapeptide_repeat"/>
</dbReference>
<proteinExistence type="inferred from homology"/>
<evidence type="ECO:0000313" key="6">
    <source>
        <dbReference type="Proteomes" id="UP000619457"/>
    </source>
</evidence>
<dbReference type="Gene3D" id="3.40.50.20">
    <property type="match status" value="1"/>
</dbReference>
<dbReference type="Gene3D" id="2.160.10.10">
    <property type="entry name" value="Hexapeptide repeat proteins"/>
    <property type="match status" value="1"/>
</dbReference>
<protein>
    <submittedName>
        <fullName evidence="5">Acetyltransferase</fullName>
    </submittedName>
</protein>
<name>A0A918Q1C2_9BACT</name>
<sequence length="198" mass="20883">MYLFGASGHAKAIISALESQNIPLMGVFDDNPELELCLGYPVQRWPEQGLPADTKLILAIGVNKTREKLVQRIGASHNYGNIIHRMAFVSQHSRVGQGTVIMASATVQAAAHIGDHVIINTSASVDHDCQIGDFVHIGPNATLCGGVSVGHGSLIGAGCTIVPGIRIGRDVVIGAGSVVLRDVEDGQHLNGLIKIEKK</sequence>
<dbReference type="PANTHER" id="PTHR43300">
    <property type="entry name" value="ACETYLTRANSFERASE"/>
    <property type="match status" value="1"/>
</dbReference>
<reference evidence="5" key="1">
    <citation type="journal article" date="2014" name="Int. J. Syst. Evol. Microbiol.">
        <title>Complete genome sequence of Corynebacterium casei LMG S-19264T (=DSM 44701T), isolated from a smear-ripened cheese.</title>
        <authorList>
            <consortium name="US DOE Joint Genome Institute (JGI-PGF)"/>
            <person name="Walter F."/>
            <person name="Albersmeier A."/>
            <person name="Kalinowski J."/>
            <person name="Ruckert C."/>
        </authorList>
    </citation>
    <scope>NUCLEOTIDE SEQUENCE</scope>
    <source>
        <strain evidence="5">KCTC 12368</strain>
    </source>
</reference>
<dbReference type="Pfam" id="PF17836">
    <property type="entry name" value="PglD_N"/>
    <property type="match status" value="1"/>
</dbReference>
<dbReference type="RefSeq" id="WP_018473078.1">
    <property type="nucleotide sequence ID" value="NZ_BMWX01000003.1"/>
</dbReference>
<comment type="similarity">
    <text evidence="1">Belongs to the transferase hexapeptide repeat family.</text>
</comment>
<accession>A0A918Q1C2</accession>
<gene>
    <name evidence="5" type="ORF">GCM10007049_20130</name>
</gene>
<feature type="domain" description="PglD N-terminal" evidence="4">
    <location>
        <begin position="2"/>
        <end position="73"/>
    </location>
</feature>
<keyword evidence="6" id="KW-1185">Reference proteome</keyword>
<dbReference type="InterPro" id="IPR001451">
    <property type="entry name" value="Hexapep"/>
</dbReference>
<evidence type="ECO:0000313" key="5">
    <source>
        <dbReference type="EMBL" id="GGZ27304.1"/>
    </source>
</evidence>
<dbReference type="CDD" id="cd03360">
    <property type="entry name" value="LbH_AT_putative"/>
    <property type="match status" value="1"/>
</dbReference>
<feature type="site" description="Increases basicity of active site His" evidence="2">
    <location>
        <position position="128"/>
    </location>
</feature>
<organism evidence="5 6">
    <name type="scientific">Echinicola pacifica</name>
    <dbReference type="NCBI Taxonomy" id="346377"/>
    <lineage>
        <taxon>Bacteria</taxon>
        <taxon>Pseudomonadati</taxon>
        <taxon>Bacteroidota</taxon>
        <taxon>Cytophagia</taxon>
        <taxon>Cytophagales</taxon>
        <taxon>Cyclobacteriaceae</taxon>
        <taxon>Echinicola</taxon>
    </lineage>
</organism>
<dbReference type="InterPro" id="IPR041561">
    <property type="entry name" value="PglD_N"/>
</dbReference>
<comment type="caution">
    <text evidence="5">The sequence shown here is derived from an EMBL/GenBank/DDBJ whole genome shotgun (WGS) entry which is preliminary data.</text>
</comment>
<reference evidence="5" key="2">
    <citation type="submission" date="2020-09" db="EMBL/GenBank/DDBJ databases">
        <authorList>
            <person name="Sun Q."/>
            <person name="Kim S."/>
        </authorList>
    </citation>
    <scope>NUCLEOTIDE SEQUENCE</scope>
    <source>
        <strain evidence="5">KCTC 12368</strain>
    </source>
</reference>
<feature type="binding site" evidence="3">
    <location>
        <position position="136"/>
    </location>
    <ligand>
        <name>acetyl-CoA</name>
        <dbReference type="ChEBI" id="CHEBI:57288"/>
    </ligand>
</feature>
<dbReference type="AlphaFoldDB" id="A0A918Q1C2"/>
<evidence type="ECO:0000256" key="1">
    <source>
        <dbReference type="ARBA" id="ARBA00007274"/>
    </source>
</evidence>
<dbReference type="InterPro" id="IPR011004">
    <property type="entry name" value="Trimer_LpxA-like_sf"/>
</dbReference>
<dbReference type="EMBL" id="BMWX01000003">
    <property type="protein sequence ID" value="GGZ27304.1"/>
    <property type="molecule type" value="Genomic_DNA"/>
</dbReference>
<dbReference type="PANTHER" id="PTHR43300:SF7">
    <property type="entry name" value="UDP-N-ACETYLBACILLOSAMINE N-ACETYLTRANSFERASE"/>
    <property type="match status" value="1"/>
</dbReference>
<dbReference type="InterPro" id="IPR020019">
    <property type="entry name" value="AcTrfase_PglD-like"/>
</dbReference>
<dbReference type="NCBIfam" id="TIGR03570">
    <property type="entry name" value="NeuD_NnaD"/>
    <property type="match status" value="1"/>
</dbReference>
<dbReference type="Pfam" id="PF00132">
    <property type="entry name" value="Hexapep"/>
    <property type="match status" value="1"/>
</dbReference>